<feature type="active site" description="Proton acceptor" evidence="4">
    <location>
        <position position="416"/>
    </location>
</feature>
<dbReference type="PIRSF" id="PIRSF000429">
    <property type="entry name" value="Ac-CoA_Ac_transf"/>
    <property type="match status" value="1"/>
</dbReference>
<evidence type="ECO:0000256" key="1">
    <source>
        <dbReference type="ARBA" id="ARBA00010982"/>
    </source>
</evidence>
<dbReference type="Gene3D" id="3.40.47.10">
    <property type="match status" value="1"/>
</dbReference>
<protein>
    <submittedName>
        <fullName evidence="8">Acetyl-CoA C-acyltransferase</fullName>
        <ecNumber evidence="8">2.3.1.16</ecNumber>
    </submittedName>
</protein>
<organism evidence="8 9">
    <name type="scientific">Dyella telluris</name>
    <dbReference type="NCBI Taxonomy" id="2763498"/>
    <lineage>
        <taxon>Bacteria</taxon>
        <taxon>Pseudomonadati</taxon>
        <taxon>Pseudomonadota</taxon>
        <taxon>Gammaproteobacteria</taxon>
        <taxon>Lysobacterales</taxon>
        <taxon>Rhodanobacteraceae</taxon>
        <taxon>Dyella</taxon>
    </lineage>
</organism>
<dbReference type="InterPro" id="IPR020613">
    <property type="entry name" value="Thiolase_CS"/>
</dbReference>
<feature type="active site" description="Proton acceptor" evidence="4">
    <location>
        <position position="385"/>
    </location>
</feature>
<dbReference type="InterPro" id="IPR020616">
    <property type="entry name" value="Thiolase_N"/>
</dbReference>
<dbReference type="PANTHER" id="PTHR42689">
    <property type="entry name" value="ACETYL-COA ACYLTRANSFERASE FADA2 (3-KETOACYL-COA THIOLASE) (BETA-KETOTHIOLASE)-RELATED"/>
    <property type="match status" value="1"/>
</dbReference>
<feature type="domain" description="Thiolase C-terminal" evidence="7">
    <location>
        <begin position="290"/>
        <end position="428"/>
    </location>
</feature>
<name>A0A7G8Q2Z9_9GAMM</name>
<dbReference type="InterPro" id="IPR002155">
    <property type="entry name" value="Thiolase"/>
</dbReference>
<evidence type="ECO:0000259" key="7">
    <source>
        <dbReference type="Pfam" id="PF02803"/>
    </source>
</evidence>
<dbReference type="InterPro" id="IPR050521">
    <property type="entry name" value="3-ketoacyl-CoA_Thiolase"/>
</dbReference>
<evidence type="ECO:0000259" key="6">
    <source>
        <dbReference type="Pfam" id="PF00108"/>
    </source>
</evidence>
<dbReference type="EMBL" id="CP060412">
    <property type="protein sequence ID" value="QNK01157.1"/>
    <property type="molecule type" value="Genomic_DNA"/>
</dbReference>
<dbReference type="PANTHER" id="PTHR42689:SF1">
    <property type="entry name" value="ACETYL-COA ACYLTRANSFERASE FADA2 (3-KETOACYL-COA THIOLASE) (BETA-KETOTHIOLASE)-RELATED"/>
    <property type="match status" value="1"/>
</dbReference>
<dbReference type="PROSITE" id="PS00737">
    <property type="entry name" value="THIOLASE_2"/>
    <property type="match status" value="1"/>
</dbReference>
<feature type="domain" description="Thiolase N-terminal" evidence="6">
    <location>
        <begin position="12"/>
        <end position="277"/>
    </location>
</feature>
<dbReference type="GO" id="GO:0003988">
    <property type="term" value="F:acetyl-CoA C-acyltransferase activity"/>
    <property type="evidence" value="ECO:0007669"/>
    <property type="project" value="UniProtKB-EC"/>
</dbReference>
<keyword evidence="2 5" id="KW-0808">Transferase</keyword>
<dbReference type="AlphaFoldDB" id="A0A7G8Q2Z9"/>
<evidence type="ECO:0000313" key="8">
    <source>
        <dbReference type="EMBL" id="QNK01157.1"/>
    </source>
</evidence>
<dbReference type="GO" id="GO:0005829">
    <property type="term" value="C:cytosol"/>
    <property type="evidence" value="ECO:0007669"/>
    <property type="project" value="TreeGrafter"/>
</dbReference>
<evidence type="ECO:0000256" key="4">
    <source>
        <dbReference type="PIRSR" id="PIRSR000429-1"/>
    </source>
</evidence>
<keyword evidence="3 5" id="KW-0012">Acyltransferase</keyword>
<dbReference type="Pfam" id="PF02803">
    <property type="entry name" value="Thiolase_C"/>
    <property type="match status" value="1"/>
</dbReference>
<keyword evidence="9" id="KW-1185">Reference proteome</keyword>
<evidence type="ECO:0000256" key="3">
    <source>
        <dbReference type="ARBA" id="ARBA00023315"/>
    </source>
</evidence>
<dbReference type="InterPro" id="IPR016039">
    <property type="entry name" value="Thiolase-like"/>
</dbReference>
<dbReference type="NCBIfam" id="TIGR01930">
    <property type="entry name" value="AcCoA-C-Actrans"/>
    <property type="match status" value="1"/>
</dbReference>
<dbReference type="KEGG" id="dtl:H8F01_19185"/>
<dbReference type="Proteomes" id="UP000515873">
    <property type="component" value="Chromosome"/>
</dbReference>
<gene>
    <name evidence="8" type="ORF">H8F01_19185</name>
</gene>
<proteinExistence type="inferred from homology"/>
<dbReference type="Pfam" id="PF00108">
    <property type="entry name" value="Thiolase_N"/>
    <property type="match status" value="1"/>
</dbReference>
<dbReference type="SUPFAM" id="SSF53901">
    <property type="entry name" value="Thiolase-like"/>
    <property type="match status" value="2"/>
</dbReference>
<evidence type="ECO:0000256" key="2">
    <source>
        <dbReference type="ARBA" id="ARBA00022679"/>
    </source>
</evidence>
<dbReference type="CDD" id="cd00751">
    <property type="entry name" value="thiolase"/>
    <property type="match status" value="1"/>
</dbReference>
<feature type="active site" description="Acyl-thioester intermediate" evidence="4">
    <location>
        <position position="94"/>
    </location>
</feature>
<accession>A0A7G8Q2Z9</accession>
<comment type="similarity">
    <text evidence="1 5">Belongs to the thiolase-like superfamily. Thiolase family.</text>
</comment>
<evidence type="ECO:0000313" key="9">
    <source>
        <dbReference type="Proteomes" id="UP000515873"/>
    </source>
</evidence>
<dbReference type="InterPro" id="IPR020617">
    <property type="entry name" value="Thiolase_C"/>
</dbReference>
<sequence length="430" mass="46123">MALKSRYDRPVWLASGLRTPFAKVDGALASQDAIALSVPVAQHMLASLPDGKRPDFAAWGSVVPNLTWSNIAREVLMDAGAPATIPAFSTIMACSTSMIGMIEAAGMLDDDSLQLALVGGVDSLSRVQLGLPQRLSDWIRQFQKARSVGEKVSHALSLKLGDISLYIPGIVNRTTGLSMGEHTEITAKDWHIRREDEDALALASHQNTVAAWNNGFFDDLVIPIGDYRRDGIARADTSLEKLAKLPPAFDRTSGQGTLTAGNSSPLTDGAAGLWVASDKGLDRIPSHVPRVRLVDWEIAAVDFRVEGLLMAPAFAIPKLLARHNLRYDDVRLWEIHEAFAAQVLFHMAALENRDFLTRKAGVDRDFGPFPRDRVNPNGGSLAIGHPFGATGARILSQAVKELAAMPSGTLAIVSICADGGQGTVALLEAA</sequence>
<dbReference type="EC" id="2.3.1.16" evidence="8"/>
<dbReference type="RefSeq" id="WP_187056619.1">
    <property type="nucleotide sequence ID" value="NZ_CP060412.1"/>
</dbReference>
<reference evidence="8 9" key="1">
    <citation type="submission" date="2020-08" db="EMBL/GenBank/DDBJ databases">
        <title>Dyella sp. G9 isolated from forest soil.</title>
        <authorList>
            <person name="Fu J."/>
            <person name="Qiu L."/>
        </authorList>
    </citation>
    <scope>NUCLEOTIDE SEQUENCE [LARGE SCALE GENOMIC DNA]</scope>
    <source>
        <strain evidence="8 9">G9</strain>
    </source>
</reference>
<evidence type="ECO:0000256" key="5">
    <source>
        <dbReference type="RuleBase" id="RU003557"/>
    </source>
</evidence>